<sequence length="172" mass="17888">MKKAMLFAVALLFSVGANAASLGLTGIGSNGASQNVDVNNNSVVLAGGTVGETSVWSSLFDLTTDTDTNVNIEWSFNPFKALTGAQIVFGQISGPNGYYLPGSQVFDITGDFSFTAFLTEGLFYGLDIINASSSVLKYDLSVSAVPVPAALFLFAPVLLGFLGLRRKSAVAA</sequence>
<name>A0A0F9BRF5_9ZZZZ</name>
<feature type="transmembrane region" description="Helical" evidence="1">
    <location>
        <begin position="140"/>
        <end position="164"/>
    </location>
</feature>
<evidence type="ECO:0000313" key="2">
    <source>
        <dbReference type="EMBL" id="KKL24489.1"/>
    </source>
</evidence>
<keyword evidence="1" id="KW-0812">Transmembrane</keyword>
<dbReference type="AlphaFoldDB" id="A0A0F9BRF5"/>
<organism evidence="2">
    <name type="scientific">marine sediment metagenome</name>
    <dbReference type="NCBI Taxonomy" id="412755"/>
    <lineage>
        <taxon>unclassified sequences</taxon>
        <taxon>metagenomes</taxon>
        <taxon>ecological metagenomes</taxon>
    </lineage>
</organism>
<reference evidence="2" key="1">
    <citation type="journal article" date="2015" name="Nature">
        <title>Complex archaea that bridge the gap between prokaryotes and eukaryotes.</title>
        <authorList>
            <person name="Spang A."/>
            <person name="Saw J.H."/>
            <person name="Jorgensen S.L."/>
            <person name="Zaremba-Niedzwiedzka K."/>
            <person name="Martijn J."/>
            <person name="Lind A.E."/>
            <person name="van Eijk R."/>
            <person name="Schleper C."/>
            <person name="Guy L."/>
            <person name="Ettema T.J."/>
        </authorList>
    </citation>
    <scope>NUCLEOTIDE SEQUENCE</scope>
</reference>
<accession>A0A0F9BRF5</accession>
<proteinExistence type="predicted"/>
<dbReference type="EMBL" id="LAZR01036574">
    <property type="protein sequence ID" value="KKL24489.1"/>
    <property type="molecule type" value="Genomic_DNA"/>
</dbReference>
<evidence type="ECO:0000256" key="1">
    <source>
        <dbReference type="SAM" id="Phobius"/>
    </source>
</evidence>
<keyword evidence="1" id="KW-1133">Transmembrane helix</keyword>
<protein>
    <recommendedName>
        <fullName evidence="3">PEP-CTERM protein-sorting domain-containing protein</fullName>
    </recommendedName>
</protein>
<comment type="caution">
    <text evidence="2">The sequence shown here is derived from an EMBL/GenBank/DDBJ whole genome shotgun (WGS) entry which is preliminary data.</text>
</comment>
<gene>
    <name evidence="2" type="ORF">LCGC14_2414800</name>
</gene>
<keyword evidence="1" id="KW-0472">Membrane</keyword>
<evidence type="ECO:0008006" key="3">
    <source>
        <dbReference type="Google" id="ProtNLM"/>
    </source>
</evidence>